<dbReference type="EMBL" id="CAAALY010059350">
    <property type="protein sequence ID" value="VEL22969.1"/>
    <property type="molecule type" value="Genomic_DNA"/>
</dbReference>
<accession>A0A448WXZ8</accession>
<dbReference type="Proteomes" id="UP000784294">
    <property type="component" value="Unassembled WGS sequence"/>
</dbReference>
<reference evidence="2" key="1">
    <citation type="submission" date="2018-11" db="EMBL/GenBank/DDBJ databases">
        <authorList>
            <consortium name="Pathogen Informatics"/>
        </authorList>
    </citation>
    <scope>NUCLEOTIDE SEQUENCE</scope>
</reference>
<keyword evidence="3" id="KW-1185">Reference proteome</keyword>
<organism evidence="2 3">
    <name type="scientific">Protopolystoma xenopodis</name>
    <dbReference type="NCBI Taxonomy" id="117903"/>
    <lineage>
        <taxon>Eukaryota</taxon>
        <taxon>Metazoa</taxon>
        <taxon>Spiralia</taxon>
        <taxon>Lophotrochozoa</taxon>
        <taxon>Platyhelminthes</taxon>
        <taxon>Monogenea</taxon>
        <taxon>Polyopisthocotylea</taxon>
        <taxon>Polystomatidea</taxon>
        <taxon>Polystomatidae</taxon>
        <taxon>Protopolystoma</taxon>
    </lineage>
</organism>
<proteinExistence type="predicted"/>
<evidence type="ECO:0000256" key="1">
    <source>
        <dbReference type="SAM" id="MobiDB-lite"/>
    </source>
</evidence>
<gene>
    <name evidence="2" type="ORF">PXEA_LOCUS16409</name>
</gene>
<comment type="caution">
    <text evidence="2">The sequence shown here is derived from an EMBL/GenBank/DDBJ whole genome shotgun (WGS) entry which is preliminary data.</text>
</comment>
<name>A0A448WXZ8_9PLAT</name>
<protein>
    <submittedName>
        <fullName evidence="2">Uncharacterized protein</fullName>
    </submittedName>
</protein>
<feature type="region of interest" description="Disordered" evidence="1">
    <location>
        <begin position="1"/>
        <end position="25"/>
    </location>
</feature>
<evidence type="ECO:0000313" key="3">
    <source>
        <dbReference type="Proteomes" id="UP000784294"/>
    </source>
</evidence>
<sequence>MVPSVPPAELEPVQSGVESRHANQNAARFRSLTQRPSWQSVVVVVPVSRLYAGLLQTGFESRWAC</sequence>
<dbReference type="AlphaFoldDB" id="A0A448WXZ8"/>
<evidence type="ECO:0000313" key="2">
    <source>
        <dbReference type="EMBL" id="VEL22969.1"/>
    </source>
</evidence>